<dbReference type="FunFam" id="1.20.1540.10:FF:000008">
    <property type="entry name" value="RHOMBOID-like protein 13"/>
    <property type="match status" value="1"/>
</dbReference>
<accession>A0AAV6V501</accession>
<evidence type="ECO:0000256" key="9">
    <source>
        <dbReference type="SAM" id="Phobius"/>
    </source>
</evidence>
<keyword evidence="6 9" id="KW-1133">Transmembrane helix</keyword>
<dbReference type="PANTHER" id="PTHR43066:SF1">
    <property type="entry name" value="RHOMBOID PROTEIN 2"/>
    <property type="match status" value="1"/>
</dbReference>
<feature type="compositionally biased region" description="Basic and acidic residues" evidence="8">
    <location>
        <begin position="340"/>
        <end position="354"/>
    </location>
</feature>
<keyword evidence="10" id="KW-0732">Signal</keyword>
<dbReference type="Pfam" id="PF01694">
    <property type="entry name" value="Rhomboid"/>
    <property type="match status" value="1"/>
</dbReference>
<keyword evidence="3" id="KW-0645">Protease</keyword>
<dbReference type="PANTHER" id="PTHR43066">
    <property type="entry name" value="RHOMBOID-RELATED PROTEIN"/>
    <property type="match status" value="1"/>
</dbReference>
<evidence type="ECO:0000256" key="4">
    <source>
        <dbReference type="ARBA" id="ARBA00022692"/>
    </source>
</evidence>
<dbReference type="AlphaFoldDB" id="A0AAV6V501"/>
<protein>
    <recommendedName>
        <fullName evidence="11">Peptidase S54 rhomboid domain-containing protein</fullName>
    </recommendedName>
</protein>
<evidence type="ECO:0000256" key="3">
    <source>
        <dbReference type="ARBA" id="ARBA00022670"/>
    </source>
</evidence>
<evidence type="ECO:0000256" key="7">
    <source>
        <dbReference type="ARBA" id="ARBA00023136"/>
    </source>
</evidence>
<sequence length="354" mass="39442">MNPGRRRQPGMGLMLLFYQLFGVIGIDKIPPVTLGTIGLQVAVFLRLFKLPWYKPTQVCVSAYKVWTKKEYSRLIFAAVEHGDDWHLYYNMLSFAVKGQSLERRFGSFKFAYIIAVFTVLTNVVLVALNTIASDYLDLDFADHCAVGFSGVIFALKVLTTYYDSSYTHQIMGIPIMMPAKYAVWVELVLIQLFVPNASFTGHLAGILVGMAFVKGPLKYFMDLLYSLVKGIVFPSRPTSQFRPQAGPSGYANDRRSRSSTSYASARESYTEYVPPGMTEEEQLRRAMEESMREGANSQGNAPPYPTSYSGSPPPPAGFIFGDGPSFSSAPPQPGFAPDIEELRNRRETRFAPSS</sequence>
<feature type="signal peptide" evidence="10">
    <location>
        <begin position="1"/>
        <end position="25"/>
    </location>
</feature>
<comment type="similarity">
    <text evidence="2">Belongs to the peptidase S54 family.</text>
</comment>
<feature type="chain" id="PRO_5043540721" description="Peptidase S54 rhomboid domain-containing protein" evidence="10">
    <location>
        <begin position="26"/>
        <end position="354"/>
    </location>
</feature>
<comment type="caution">
    <text evidence="12">The sequence shown here is derived from an EMBL/GenBank/DDBJ whole genome shotgun (WGS) entry which is preliminary data.</text>
</comment>
<dbReference type="Proteomes" id="UP000827092">
    <property type="component" value="Unassembled WGS sequence"/>
</dbReference>
<evidence type="ECO:0000256" key="10">
    <source>
        <dbReference type="SAM" id="SignalP"/>
    </source>
</evidence>
<dbReference type="Gene3D" id="1.20.1540.10">
    <property type="entry name" value="Rhomboid-like"/>
    <property type="match status" value="1"/>
</dbReference>
<dbReference type="InterPro" id="IPR022764">
    <property type="entry name" value="Peptidase_S54_rhomboid_dom"/>
</dbReference>
<evidence type="ECO:0000259" key="11">
    <source>
        <dbReference type="Pfam" id="PF01694"/>
    </source>
</evidence>
<feature type="transmembrane region" description="Helical" evidence="9">
    <location>
        <begin position="32"/>
        <end position="48"/>
    </location>
</feature>
<evidence type="ECO:0000256" key="5">
    <source>
        <dbReference type="ARBA" id="ARBA00022801"/>
    </source>
</evidence>
<reference evidence="12 13" key="1">
    <citation type="journal article" date="2022" name="Nat. Ecol. Evol.">
        <title>A masculinizing supergene underlies an exaggerated male reproductive morph in a spider.</title>
        <authorList>
            <person name="Hendrickx F."/>
            <person name="De Corte Z."/>
            <person name="Sonet G."/>
            <person name="Van Belleghem S.M."/>
            <person name="Kostlbacher S."/>
            <person name="Vangestel C."/>
        </authorList>
    </citation>
    <scope>NUCLEOTIDE SEQUENCE [LARGE SCALE GENOMIC DNA]</scope>
    <source>
        <strain evidence="12">W744_W776</strain>
    </source>
</reference>
<name>A0AAV6V501_9ARAC</name>
<evidence type="ECO:0000256" key="8">
    <source>
        <dbReference type="SAM" id="MobiDB-lite"/>
    </source>
</evidence>
<keyword evidence="5" id="KW-0378">Hydrolase</keyword>
<comment type="subcellular location">
    <subcellularLocation>
        <location evidence="1">Membrane</location>
        <topology evidence="1">Multi-pass membrane protein</topology>
    </subcellularLocation>
</comment>
<dbReference type="InterPro" id="IPR003903">
    <property type="entry name" value="UIM_dom"/>
</dbReference>
<feature type="compositionally biased region" description="Basic and acidic residues" evidence="8">
    <location>
        <begin position="281"/>
        <end position="292"/>
    </location>
</feature>
<feature type="transmembrane region" description="Helical" evidence="9">
    <location>
        <begin position="110"/>
        <end position="128"/>
    </location>
</feature>
<feature type="domain" description="Peptidase S54 rhomboid" evidence="11">
    <location>
        <begin position="69"/>
        <end position="212"/>
    </location>
</feature>
<keyword evidence="13" id="KW-1185">Reference proteome</keyword>
<dbReference type="EMBL" id="JAFNEN010000157">
    <property type="protein sequence ID" value="KAG8191557.1"/>
    <property type="molecule type" value="Genomic_DNA"/>
</dbReference>
<keyword evidence="7 9" id="KW-0472">Membrane</keyword>
<evidence type="ECO:0000313" key="12">
    <source>
        <dbReference type="EMBL" id="KAG8191557.1"/>
    </source>
</evidence>
<feature type="compositionally biased region" description="Low complexity" evidence="8">
    <location>
        <begin position="258"/>
        <end position="267"/>
    </location>
</feature>
<organism evidence="12 13">
    <name type="scientific">Oedothorax gibbosus</name>
    <dbReference type="NCBI Taxonomy" id="931172"/>
    <lineage>
        <taxon>Eukaryota</taxon>
        <taxon>Metazoa</taxon>
        <taxon>Ecdysozoa</taxon>
        <taxon>Arthropoda</taxon>
        <taxon>Chelicerata</taxon>
        <taxon>Arachnida</taxon>
        <taxon>Araneae</taxon>
        <taxon>Araneomorphae</taxon>
        <taxon>Entelegynae</taxon>
        <taxon>Araneoidea</taxon>
        <taxon>Linyphiidae</taxon>
        <taxon>Erigoninae</taxon>
        <taxon>Oedothorax</taxon>
    </lineage>
</organism>
<feature type="transmembrane region" description="Helical" evidence="9">
    <location>
        <begin position="140"/>
        <end position="158"/>
    </location>
</feature>
<evidence type="ECO:0000256" key="1">
    <source>
        <dbReference type="ARBA" id="ARBA00004141"/>
    </source>
</evidence>
<dbReference type="GO" id="GO:0016020">
    <property type="term" value="C:membrane"/>
    <property type="evidence" value="ECO:0007669"/>
    <property type="project" value="UniProtKB-SubCell"/>
</dbReference>
<feature type="region of interest" description="Disordered" evidence="8">
    <location>
        <begin position="241"/>
        <end position="354"/>
    </location>
</feature>
<gene>
    <name evidence="12" type="ORF">JTE90_021162</name>
</gene>
<keyword evidence="4 9" id="KW-0812">Transmembrane</keyword>
<proteinExistence type="inferred from homology"/>
<evidence type="ECO:0000256" key="2">
    <source>
        <dbReference type="ARBA" id="ARBA00009045"/>
    </source>
</evidence>
<dbReference type="SUPFAM" id="SSF144091">
    <property type="entry name" value="Rhomboid-like"/>
    <property type="match status" value="1"/>
</dbReference>
<evidence type="ECO:0000313" key="13">
    <source>
        <dbReference type="Proteomes" id="UP000827092"/>
    </source>
</evidence>
<dbReference type="GO" id="GO:0006508">
    <property type="term" value="P:proteolysis"/>
    <property type="evidence" value="ECO:0007669"/>
    <property type="project" value="UniProtKB-KW"/>
</dbReference>
<dbReference type="GO" id="GO:0004252">
    <property type="term" value="F:serine-type endopeptidase activity"/>
    <property type="evidence" value="ECO:0007669"/>
    <property type="project" value="InterPro"/>
</dbReference>
<dbReference type="InterPro" id="IPR035952">
    <property type="entry name" value="Rhomboid-like_sf"/>
</dbReference>
<evidence type="ECO:0000256" key="6">
    <source>
        <dbReference type="ARBA" id="ARBA00022989"/>
    </source>
</evidence>
<dbReference type="PROSITE" id="PS50330">
    <property type="entry name" value="UIM"/>
    <property type="match status" value="1"/>
</dbReference>